<keyword evidence="6" id="KW-0811">Translocation</keyword>
<evidence type="ECO:0000313" key="9">
    <source>
        <dbReference type="EMBL" id="GFQ90193.1"/>
    </source>
</evidence>
<comment type="caution">
    <text evidence="9">The sequence shown here is derived from an EMBL/GenBank/DDBJ whole genome shotgun (WGS) entry which is preliminary data.</text>
</comment>
<evidence type="ECO:0000256" key="5">
    <source>
        <dbReference type="ARBA" id="ARBA00022927"/>
    </source>
</evidence>
<reference evidence="9" key="1">
    <citation type="submission" date="2020-07" db="EMBL/GenBank/DDBJ databases">
        <title>Multicomponent nature underlies the extraordinary mechanical properties of spider dragline silk.</title>
        <authorList>
            <person name="Kono N."/>
            <person name="Nakamura H."/>
            <person name="Mori M."/>
            <person name="Yoshida Y."/>
            <person name="Ohtoshi R."/>
            <person name="Malay A.D."/>
            <person name="Moran D.A.P."/>
            <person name="Tomita M."/>
            <person name="Numata K."/>
            <person name="Arakawa K."/>
        </authorList>
    </citation>
    <scope>NUCLEOTIDE SEQUENCE</scope>
</reference>
<protein>
    <submittedName>
        <fullName evidence="9">Mitochondrial import inner membrane translocase subunit TIM16</fullName>
    </submittedName>
</protein>
<dbReference type="AlphaFoldDB" id="A0A8X6GUV0"/>
<keyword evidence="3" id="KW-0813">Transport</keyword>
<keyword evidence="10" id="KW-1185">Reference proteome</keyword>
<evidence type="ECO:0000256" key="2">
    <source>
        <dbReference type="ARBA" id="ARBA00008817"/>
    </source>
</evidence>
<dbReference type="OrthoDB" id="10262892at2759"/>
<sequence length="138" mass="15337">MAKFVTQIIVLGAQVVSRAFARALRQEYAATQAAAQKGQGGPKAQAEANLKVGMNLDEAKNILNVHRLDAEEIEKSFNHLFKANDRSSGGSLYLQSKVFRAKERLDEELRLQKQDKEKAATSLSAAPYRWYTNREGGI</sequence>
<name>A0A8X6GUV0_TRICU</name>
<evidence type="ECO:0000313" key="10">
    <source>
        <dbReference type="Proteomes" id="UP000887116"/>
    </source>
</evidence>
<comment type="subcellular location">
    <subcellularLocation>
        <location evidence="1">Mitochondrion inner membrane</location>
        <topology evidence="1">Peripheral membrane protein</topology>
        <orientation evidence="1">Matrix side</orientation>
    </subcellularLocation>
</comment>
<dbReference type="InterPro" id="IPR005341">
    <property type="entry name" value="Tim16"/>
</dbReference>
<dbReference type="GO" id="GO:0005744">
    <property type="term" value="C:TIM23 mitochondrial import inner membrane translocase complex"/>
    <property type="evidence" value="ECO:0007669"/>
    <property type="project" value="InterPro"/>
</dbReference>
<gene>
    <name evidence="9" type="primary">Pam16</name>
    <name evidence="9" type="ORF">TNCT_323261</name>
</gene>
<dbReference type="Proteomes" id="UP000887116">
    <property type="component" value="Unassembled WGS sequence"/>
</dbReference>
<dbReference type="PANTHER" id="PTHR12388:SF0">
    <property type="entry name" value="MITOCHONDRIAL IMPORT INNER MEMBRANE TRANSLOCASE SUBUNIT TIM16"/>
    <property type="match status" value="1"/>
</dbReference>
<evidence type="ECO:0000256" key="8">
    <source>
        <dbReference type="ARBA" id="ARBA00023136"/>
    </source>
</evidence>
<evidence type="ECO:0000256" key="7">
    <source>
        <dbReference type="ARBA" id="ARBA00023128"/>
    </source>
</evidence>
<dbReference type="GO" id="GO:0030150">
    <property type="term" value="P:protein import into mitochondrial matrix"/>
    <property type="evidence" value="ECO:0007669"/>
    <property type="project" value="InterPro"/>
</dbReference>
<dbReference type="Gene3D" id="1.10.287.110">
    <property type="entry name" value="DnaJ domain"/>
    <property type="match status" value="1"/>
</dbReference>
<keyword evidence="7" id="KW-0496">Mitochondrion</keyword>
<proteinExistence type="inferred from homology"/>
<accession>A0A8X6GUV0</accession>
<keyword evidence="4" id="KW-0999">Mitochondrion inner membrane</keyword>
<organism evidence="9 10">
    <name type="scientific">Trichonephila clavata</name>
    <name type="common">Joro spider</name>
    <name type="synonym">Nephila clavata</name>
    <dbReference type="NCBI Taxonomy" id="2740835"/>
    <lineage>
        <taxon>Eukaryota</taxon>
        <taxon>Metazoa</taxon>
        <taxon>Ecdysozoa</taxon>
        <taxon>Arthropoda</taxon>
        <taxon>Chelicerata</taxon>
        <taxon>Arachnida</taxon>
        <taxon>Araneae</taxon>
        <taxon>Araneomorphae</taxon>
        <taxon>Entelegynae</taxon>
        <taxon>Araneoidea</taxon>
        <taxon>Nephilidae</taxon>
        <taxon>Trichonephila</taxon>
    </lineage>
</organism>
<comment type="similarity">
    <text evidence="2">Belongs to the TIM16/PAM16 family.</text>
</comment>
<dbReference type="Pfam" id="PF03656">
    <property type="entry name" value="Pam16"/>
    <property type="match status" value="1"/>
</dbReference>
<evidence type="ECO:0000256" key="4">
    <source>
        <dbReference type="ARBA" id="ARBA00022792"/>
    </source>
</evidence>
<keyword evidence="5" id="KW-0653">Protein transport</keyword>
<dbReference type="PANTHER" id="PTHR12388">
    <property type="entry name" value="MITOCHONDRIA ASSOCIATED GRANULOCYTE MACROPHAGE CSF SIGNALING MOLECULE"/>
    <property type="match status" value="1"/>
</dbReference>
<dbReference type="FunFam" id="1.10.287.110:FF:000006">
    <property type="entry name" value="Import inner membrane translocase subunit TIM16"/>
    <property type="match status" value="1"/>
</dbReference>
<keyword evidence="8" id="KW-0472">Membrane</keyword>
<dbReference type="EMBL" id="BMAO01033522">
    <property type="protein sequence ID" value="GFQ90193.1"/>
    <property type="molecule type" value="Genomic_DNA"/>
</dbReference>
<evidence type="ECO:0000256" key="3">
    <source>
        <dbReference type="ARBA" id="ARBA00022448"/>
    </source>
</evidence>
<dbReference type="InterPro" id="IPR036869">
    <property type="entry name" value="J_dom_sf"/>
</dbReference>
<evidence type="ECO:0000256" key="6">
    <source>
        <dbReference type="ARBA" id="ARBA00023010"/>
    </source>
</evidence>
<evidence type="ECO:0000256" key="1">
    <source>
        <dbReference type="ARBA" id="ARBA00004443"/>
    </source>
</evidence>